<dbReference type="PANTHER" id="PTHR43496">
    <property type="entry name" value="PROTEIN LPLB"/>
    <property type="match status" value="1"/>
</dbReference>
<comment type="subcellular location">
    <subcellularLocation>
        <location evidence="5">Cell membrane</location>
        <topology evidence="5">Multi-pass membrane protein</topology>
    </subcellularLocation>
    <subcellularLocation>
        <location evidence="1">Membrane</location>
        <topology evidence="1">Multi-pass membrane protein</topology>
    </subcellularLocation>
</comment>
<evidence type="ECO:0000256" key="1">
    <source>
        <dbReference type="ARBA" id="ARBA00004141"/>
    </source>
</evidence>
<proteinExistence type="inferred from homology"/>
<accession>A0ABW9GWL6</accession>
<evidence type="ECO:0000256" key="2">
    <source>
        <dbReference type="ARBA" id="ARBA00022692"/>
    </source>
</evidence>
<reference evidence="7 8" key="1">
    <citation type="journal article" date="2016" name="Int. J. Syst. Evol. Microbiol.">
        <title>Peptococcus simiae sp. nov., isolated from rhesus macaque faeces and emended description of the genus Peptococcus.</title>
        <authorList>
            <person name="Shkoporov A.N."/>
            <person name="Efimov B.A."/>
            <person name="Kondova I."/>
            <person name="Ouwerling B."/>
            <person name="Chaplin A.V."/>
            <person name="Shcherbakova V.A."/>
            <person name="Langermans J.A.M."/>
        </authorList>
    </citation>
    <scope>NUCLEOTIDE SEQUENCE [LARGE SCALE GENOMIC DNA]</scope>
    <source>
        <strain evidence="7 8">M108</strain>
    </source>
</reference>
<evidence type="ECO:0000256" key="4">
    <source>
        <dbReference type="ARBA" id="ARBA00023136"/>
    </source>
</evidence>
<keyword evidence="2 5" id="KW-0812">Transmembrane</keyword>
<feature type="transmembrane region" description="Helical" evidence="5">
    <location>
        <begin position="184"/>
        <end position="205"/>
    </location>
</feature>
<feature type="domain" description="ABC transmembrane type-1" evidence="6">
    <location>
        <begin position="339"/>
        <end position="529"/>
    </location>
</feature>
<dbReference type="Proteomes" id="UP001631949">
    <property type="component" value="Unassembled WGS sequence"/>
</dbReference>
<comment type="caution">
    <text evidence="7">The sequence shown here is derived from an EMBL/GenBank/DDBJ whole genome shotgun (WGS) entry which is preliminary data.</text>
</comment>
<dbReference type="PROSITE" id="PS50928">
    <property type="entry name" value="ABC_TM1"/>
    <property type="match status" value="2"/>
</dbReference>
<feature type="transmembrane region" description="Helical" evidence="5">
    <location>
        <begin position="9"/>
        <end position="35"/>
    </location>
</feature>
<evidence type="ECO:0000313" key="8">
    <source>
        <dbReference type="Proteomes" id="UP001631949"/>
    </source>
</evidence>
<feature type="transmembrane region" description="Helical" evidence="5">
    <location>
        <begin position="136"/>
        <end position="158"/>
    </location>
</feature>
<feature type="transmembrane region" description="Helical" evidence="5">
    <location>
        <begin position="95"/>
        <end position="116"/>
    </location>
</feature>
<evidence type="ECO:0000259" key="6">
    <source>
        <dbReference type="PROSITE" id="PS50928"/>
    </source>
</evidence>
<dbReference type="CDD" id="cd06261">
    <property type="entry name" value="TM_PBP2"/>
    <property type="match status" value="1"/>
</dbReference>
<keyword evidence="3 5" id="KW-1133">Transmembrane helix</keyword>
<feature type="transmembrane region" description="Helical" evidence="5">
    <location>
        <begin position="407"/>
        <end position="428"/>
    </location>
</feature>
<feature type="transmembrane region" description="Helical" evidence="5">
    <location>
        <begin position="470"/>
        <end position="491"/>
    </location>
</feature>
<feature type="transmembrane region" description="Helical" evidence="5">
    <location>
        <begin position="58"/>
        <end position="83"/>
    </location>
</feature>
<feature type="transmembrane region" description="Helical" evidence="5">
    <location>
        <begin position="285"/>
        <end position="309"/>
    </location>
</feature>
<dbReference type="PANTHER" id="PTHR43496:SF1">
    <property type="entry name" value="POLYGALACTURONAN_RHAMNOGALACTURONAN TRANSPORT SYSTEM PERMEASE PROTEIN YTEP"/>
    <property type="match status" value="1"/>
</dbReference>
<comment type="similarity">
    <text evidence="5">Belongs to the binding-protein-dependent transport system permease family.</text>
</comment>
<feature type="transmembrane region" description="Helical" evidence="5">
    <location>
        <begin position="242"/>
        <end position="264"/>
    </location>
</feature>
<dbReference type="Pfam" id="PF00528">
    <property type="entry name" value="BPD_transp_1"/>
    <property type="match status" value="2"/>
</dbReference>
<dbReference type="Gene3D" id="1.10.3720.10">
    <property type="entry name" value="MetI-like"/>
    <property type="match status" value="2"/>
</dbReference>
<feature type="transmembrane region" description="Helical" evidence="5">
    <location>
        <begin position="511"/>
        <end position="529"/>
    </location>
</feature>
<dbReference type="EMBL" id="JBJUVG010000001">
    <property type="protein sequence ID" value="MFM9412802.1"/>
    <property type="molecule type" value="Genomic_DNA"/>
</dbReference>
<evidence type="ECO:0000256" key="5">
    <source>
        <dbReference type="RuleBase" id="RU363032"/>
    </source>
</evidence>
<feature type="domain" description="ABC transmembrane type-1" evidence="6">
    <location>
        <begin position="58"/>
        <end position="260"/>
    </location>
</feature>
<gene>
    <name evidence="7" type="ORF">ACKQTC_00180</name>
</gene>
<dbReference type="InterPro" id="IPR000515">
    <property type="entry name" value="MetI-like"/>
</dbReference>
<organism evidence="7 8">
    <name type="scientific">Peptococcus simiae</name>
    <dbReference type="NCBI Taxonomy" id="1643805"/>
    <lineage>
        <taxon>Bacteria</taxon>
        <taxon>Bacillati</taxon>
        <taxon>Bacillota</taxon>
        <taxon>Clostridia</taxon>
        <taxon>Eubacteriales</taxon>
        <taxon>Peptococcaceae</taxon>
        <taxon>Peptococcus</taxon>
    </lineage>
</organism>
<feature type="transmembrane region" description="Helical" evidence="5">
    <location>
        <begin position="343"/>
        <end position="365"/>
    </location>
</feature>
<feature type="transmembrane region" description="Helical" evidence="5">
    <location>
        <begin position="377"/>
        <end position="401"/>
    </location>
</feature>
<dbReference type="RefSeq" id="WP_408976433.1">
    <property type="nucleotide sequence ID" value="NZ_JBJUVG010000001.1"/>
</dbReference>
<protein>
    <submittedName>
        <fullName evidence="7">ABC transporter permease subunit</fullName>
    </submittedName>
</protein>
<keyword evidence="4 5" id="KW-0472">Membrane</keyword>
<evidence type="ECO:0000256" key="3">
    <source>
        <dbReference type="ARBA" id="ARBA00022989"/>
    </source>
</evidence>
<evidence type="ECO:0000313" key="7">
    <source>
        <dbReference type="EMBL" id="MFM9412802.1"/>
    </source>
</evidence>
<name>A0ABW9GWL6_9FIRM</name>
<keyword evidence="8" id="KW-1185">Reference proteome</keyword>
<keyword evidence="5" id="KW-0813">Transport</keyword>
<dbReference type="InterPro" id="IPR035906">
    <property type="entry name" value="MetI-like_sf"/>
</dbReference>
<dbReference type="SUPFAM" id="SSF161098">
    <property type="entry name" value="MetI-like"/>
    <property type="match status" value="2"/>
</dbReference>
<sequence length="544" mass="60733">MKRKITIRLLAVIFIIFFGLALFYPMLVAFMRAFIADGQLSLDHFRAVFDKMPIGEVFMNSCLVALAAACLSVFLAVNLAYAINYTRMNKQLKKLSAIVVMVPMLLPTITYGFAIIYSIGNQGMVTRLFGVDAPNFYGFSGLMLGYTIYTLPVTYLMVNNAMKYIDSKYILVSRLMGDNKLKTLWITLLVPLIPSAISAFIQAFFMSFTDYGIPSYIGGNYEVIATTLYNQMLGTIPNFNHGAVTAIFMLLPAILSMILLYFLGRDDIAYESVQKMEVEKNTPRDAFFSCYSVLLMLFILVIFVPIFIVPFTQSWPYNMGFTLDHLASAFKDSGVMRSYRNSIMISAIVAVLGTLLAYLAAVATVRSNLNKGIKNVINVLSIISNTIPGMVLGLAMLLAINGTILKGSFIILIVANIVHYFSTPYLTLKNTLAKLSRSWETSAALMGDTFLDTIARIITPNILSSLWEVVSYYFINSMVTVSAVILLYSTRTILITTKIKELQYYNNFNEVFILSIMLFLTNVLARVVFNYLSERKKAKGGNAA</sequence>